<reference evidence="12" key="1">
    <citation type="submission" date="2015-10" db="EMBL/GenBank/DDBJ databases">
        <authorList>
            <person name="Gilbert D.G."/>
        </authorList>
    </citation>
    <scope>NUCLEOTIDE SEQUENCE</scope>
</reference>
<evidence type="ECO:0000256" key="4">
    <source>
        <dbReference type="ARBA" id="ARBA00022692"/>
    </source>
</evidence>
<dbReference type="CDD" id="cd16922">
    <property type="entry name" value="HATPase_EvgS-ArcB-TorS-like"/>
    <property type="match status" value="1"/>
</dbReference>
<dbReference type="InterPro" id="IPR042240">
    <property type="entry name" value="CHASE_sf"/>
</dbReference>
<comment type="subcellular location">
    <subcellularLocation>
        <location evidence="1">Cell membrane</location>
        <topology evidence="1">Multi-pass membrane protein</topology>
    </subcellularLocation>
</comment>
<dbReference type="GO" id="GO:0000155">
    <property type="term" value="F:phosphorelay sensor kinase activity"/>
    <property type="evidence" value="ECO:0007669"/>
    <property type="project" value="InterPro"/>
</dbReference>
<dbReference type="PROSITE" id="PS50839">
    <property type="entry name" value="CHASE"/>
    <property type="match status" value="1"/>
</dbReference>
<keyword evidence="12" id="KW-0418">Kinase</keyword>
<feature type="transmembrane region" description="Helical" evidence="8">
    <location>
        <begin position="5"/>
        <end position="23"/>
    </location>
</feature>
<evidence type="ECO:0000259" key="10">
    <source>
        <dbReference type="PROSITE" id="PS50110"/>
    </source>
</evidence>
<dbReference type="CDD" id="cd17546">
    <property type="entry name" value="REC_hyHK_CKI1_RcsC-like"/>
    <property type="match status" value="1"/>
</dbReference>
<dbReference type="SMART" id="SM00387">
    <property type="entry name" value="HATPase_c"/>
    <property type="match status" value="1"/>
</dbReference>
<dbReference type="Pfam" id="PF03924">
    <property type="entry name" value="CHASE"/>
    <property type="match status" value="1"/>
</dbReference>
<feature type="domain" description="CHASE" evidence="11">
    <location>
        <begin position="254"/>
        <end position="469"/>
    </location>
</feature>
<dbReference type="PRINTS" id="PR00344">
    <property type="entry name" value="BCTRLSENSOR"/>
</dbReference>
<dbReference type="EMBL" id="CZQC01000065">
    <property type="protein sequence ID" value="CUS42329.1"/>
    <property type="molecule type" value="Genomic_DNA"/>
</dbReference>
<feature type="transmembrane region" description="Helical" evidence="8">
    <location>
        <begin position="483"/>
        <end position="506"/>
    </location>
</feature>
<dbReference type="CDD" id="cd00082">
    <property type="entry name" value="HisKA"/>
    <property type="match status" value="1"/>
</dbReference>
<protein>
    <submittedName>
        <fullName evidence="12">Sensory box histidine kinase/response regulator</fullName>
    </submittedName>
</protein>
<dbReference type="GO" id="GO:0005886">
    <property type="term" value="C:plasma membrane"/>
    <property type="evidence" value="ECO:0007669"/>
    <property type="project" value="UniProtKB-SubCell"/>
</dbReference>
<dbReference type="InterPro" id="IPR004358">
    <property type="entry name" value="Sig_transdc_His_kin-like_C"/>
</dbReference>
<accession>A0A160TGZ3</accession>
<evidence type="ECO:0000256" key="3">
    <source>
        <dbReference type="ARBA" id="ARBA00022553"/>
    </source>
</evidence>
<dbReference type="InterPro" id="IPR005467">
    <property type="entry name" value="His_kinase_dom"/>
</dbReference>
<keyword evidence="5 8" id="KW-1133">Transmembrane helix</keyword>
<dbReference type="Gene3D" id="3.30.565.10">
    <property type="entry name" value="Histidine kinase-like ATPase, C-terminal domain"/>
    <property type="match status" value="1"/>
</dbReference>
<dbReference type="Pfam" id="PF00072">
    <property type="entry name" value="Response_reg"/>
    <property type="match status" value="1"/>
</dbReference>
<dbReference type="InterPro" id="IPR007895">
    <property type="entry name" value="MASE1"/>
</dbReference>
<evidence type="ECO:0000259" key="11">
    <source>
        <dbReference type="PROSITE" id="PS50839"/>
    </source>
</evidence>
<dbReference type="InterPro" id="IPR036890">
    <property type="entry name" value="HATPase_C_sf"/>
</dbReference>
<feature type="transmembrane region" description="Helical" evidence="8">
    <location>
        <begin position="86"/>
        <end position="107"/>
    </location>
</feature>
<name>A0A160TGZ3_9ZZZZ</name>
<dbReference type="Pfam" id="PF05231">
    <property type="entry name" value="MASE1"/>
    <property type="match status" value="1"/>
</dbReference>
<dbReference type="Pfam" id="PF02518">
    <property type="entry name" value="HATPase_c"/>
    <property type="match status" value="1"/>
</dbReference>
<dbReference type="AlphaFoldDB" id="A0A160TGZ3"/>
<dbReference type="SUPFAM" id="SSF52172">
    <property type="entry name" value="CheY-like"/>
    <property type="match status" value="1"/>
</dbReference>
<gene>
    <name evidence="12" type="ORF">MGWOODY_Tha2453</name>
</gene>
<dbReference type="InterPro" id="IPR003594">
    <property type="entry name" value="HATPase_dom"/>
</dbReference>
<keyword evidence="4 8" id="KW-0812">Transmembrane</keyword>
<keyword evidence="3" id="KW-0597">Phosphoprotein</keyword>
<dbReference type="FunFam" id="3.30.565.10:FF:000010">
    <property type="entry name" value="Sensor histidine kinase RcsC"/>
    <property type="match status" value="1"/>
</dbReference>
<evidence type="ECO:0000256" key="8">
    <source>
        <dbReference type="SAM" id="Phobius"/>
    </source>
</evidence>
<dbReference type="SMART" id="SM01079">
    <property type="entry name" value="CHASE"/>
    <property type="match status" value="1"/>
</dbReference>
<evidence type="ECO:0000256" key="2">
    <source>
        <dbReference type="ARBA" id="ARBA00022475"/>
    </source>
</evidence>
<dbReference type="PANTHER" id="PTHR45339">
    <property type="entry name" value="HYBRID SIGNAL TRANSDUCTION HISTIDINE KINASE J"/>
    <property type="match status" value="1"/>
</dbReference>
<dbReference type="InterPro" id="IPR036097">
    <property type="entry name" value="HisK_dim/P_sf"/>
</dbReference>
<dbReference type="SMART" id="SM00448">
    <property type="entry name" value="REC"/>
    <property type="match status" value="1"/>
</dbReference>
<keyword evidence="12" id="KW-0808">Transferase</keyword>
<evidence type="ECO:0000313" key="12">
    <source>
        <dbReference type="EMBL" id="CUS42329.1"/>
    </source>
</evidence>
<feature type="transmembrane region" description="Helical" evidence="8">
    <location>
        <begin position="55"/>
        <end position="74"/>
    </location>
</feature>
<dbReference type="InterPro" id="IPR001789">
    <property type="entry name" value="Sig_transdc_resp-reg_receiver"/>
</dbReference>
<feature type="transmembrane region" description="Helical" evidence="8">
    <location>
        <begin position="119"/>
        <end position="152"/>
    </location>
</feature>
<organism evidence="12">
    <name type="scientific">hydrothermal vent metagenome</name>
    <dbReference type="NCBI Taxonomy" id="652676"/>
    <lineage>
        <taxon>unclassified sequences</taxon>
        <taxon>metagenomes</taxon>
        <taxon>ecological metagenomes</taxon>
    </lineage>
</organism>
<evidence type="ECO:0000256" key="5">
    <source>
        <dbReference type="ARBA" id="ARBA00022989"/>
    </source>
</evidence>
<evidence type="ECO:0000256" key="6">
    <source>
        <dbReference type="ARBA" id="ARBA00023012"/>
    </source>
</evidence>
<evidence type="ECO:0000256" key="1">
    <source>
        <dbReference type="ARBA" id="ARBA00004651"/>
    </source>
</evidence>
<keyword evidence="6" id="KW-0902">Two-component regulatory system</keyword>
<dbReference type="Gene3D" id="1.10.287.130">
    <property type="match status" value="1"/>
</dbReference>
<keyword evidence="2" id="KW-1003">Cell membrane</keyword>
<dbReference type="Pfam" id="PF00512">
    <property type="entry name" value="HisKA"/>
    <property type="match status" value="1"/>
</dbReference>
<feature type="transmembrane region" description="Helical" evidence="8">
    <location>
        <begin position="29"/>
        <end position="48"/>
    </location>
</feature>
<feature type="domain" description="Histidine kinase" evidence="9">
    <location>
        <begin position="544"/>
        <end position="762"/>
    </location>
</feature>
<dbReference type="PROSITE" id="PS50110">
    <property type="entry name" value="RESPONSE_REGULATORY"/>
    <property type="match status" value="1"/>
</dbReference>
<evidence type="ECO:0000259" key="9">
    <source>
        <dbReference type="PROSITE" id="PS50109"/>
    </source>
</evidence>
<dbReference type="SUPFAM" id="SSF47384">
    <property type="entry name" value="Homodimeric domain of signal transducing histidine kinase"/>
    <property type="match status" value="1"/>
</dbReference>
<dbReference type="InterPro" id="IPR011006">
    <property type="entry name" value="CheY-like_superfamily"/>
</dbReference>
<dbReference type="InterPro" id="IPR006189">
    <property type="entry name" value="CHASE_dom"/>
</dbReference>
<dbReference type="Gene3D" id="3.30.450.350">
    <property type="entry name" value="CHASE domain"/>
    <property type="match status" value="1"/>
</dbReference>
<dbReference type="Gene3D" id="3.40.50.2300">
    <property type="match status" value="1"/>
</dbReference>
<feature type="domain" description="Response regulatory" evidence="10">
    <location>
        <begin position="809"/>
        <end position="926"/>
    </location>
</feature>
<dbReference type="PANTHER" id="PTHR45339:SF1">
    <property type="entry name" value="HYBRID SIGNAL TRANSDUCTION HISTIDINE KINASE J"/>
    <property type="match status" value="1"/>
</dbReference>
<feature type="transmembrane region" description="Helical" evidence="8">
    <location>
        <begin position="158"/>
        <end position="179"/>
    </location>
</feature>
<evidence type="ECO:0000256" key="7">
    <source>
        <dbReference type="ARBA" id="ARBA00023136"/>
    </source>
</evidence>
<dbReference type="SMART" id="SM00388">
    <property type="entry name" value="HisKA"/>
    <property type="match status" value="1"/>
</dbReference>
<dbReference type="InterPro" id="IPR003661">
    <property type="entry name" value="HisK_dim/P_dom"/>
</dbReference>
<keyword evidence="7 8" id="KW-0472">Membrane</keyword>
<dbReference type="SUPFAM" id="SSF55874">
    <property type="entry name" value="ATPase domain of HSP90 chaperone/DNA topoisomerase II/histidine kinase"/>
    <property type="match status" value="1"/>
</dbReference>
<dbReference type="PROSITE" id="PS50109">
    <property type="entry name" value="HIS_KIN"/>
    <property type="match status" value="1"/>
</dbReference>
<proteinExistence type="predicted"/>
<sequence>MQRNFLHFILAAIGYFVAGRIGLELAIPPGFASAVWPAAGIALASVIVFRRLPALLGLGVGSFVINLGISSGGYENIVPGTILPALLIAFGAMLQAGVGCVLFSRFIGRVEFLDSPTRILRFVILVIMLGCTIASSIGSLSLLLAGFIPVAAMWFTWITWWTGDSIGVLIVTPLLLVLADQERRFNLVRKLQIVVPSFTMLIIVYALFLKSINYTDQEHNLIIRSHTDEFSQRLQERLRISENKLVAYSAFFNASNYVSRTEFDQFSAVILDSDQVFYGLGWTPIIDHAQRLETEIKLKQEGFPDFHVTEFSSDGTLISAKIRNEYAPVLYIYPFQRNKKAFGLDLLANSSRKEALTKAKELRRAVATAPIMLAQEKEKLKAVILYLPVFLDDTSNHKFAGFVSGILRLDGMLGSVSLDADSRNLSFNIYDETDLNNPISLFESSDNSLAGFEPENYYTEFGERRYRIEIYANENFNFGGRDWSSYVILVGGFLLIALFQIFLLLITGSVEHVQRLVERRTHDLKLAMDEANAANRAKSEFLSNMSHELRTPLNAIIGFVNLCLRTPLSPKQRDYLNKSALSSTTLLSLINQSLDYAKIESGKLELNSEEFSLLELINKLNALFSLQASNKNLDFEFNISGEIPGYLIGDGLRVEQICLNLLSNAFKFTEKGGVYVHLQYDCSHSILTISVRDTGIGIPKHQLEQIFEVFKQADTSTSRRFGGTGLGLSISRELALAMGGEIKVRSTAGVGSEFFTRLKLPEVKGSQLITQSDVLLDHAEMLGDPSSIDDVLVVSNANSGNSTPLKNIRILLVEDVVINQILAQEILQEFGAIVSVADNGKVALEMLERHGAFDVVLMDIQMPVMDGFEATERIRQNPKYADMPILAMTANALDIDVDNCLAIGMQGHISKPIDIMILMKEIQKNI</sequence>